<dbReference type="RefSeq" id="WP_016510268.1">
    <property type="nucleotide sequence ID" value="NZ_JFHR01000003.1"/>
</dbReference>
<dbReference type="OrthoDB" id="7390680at2"/>
<evidence type="ECO:0000256" key="1">
    <source>
        <dbReference type="SAM" id="MobiDB-lite"/>
    </source>
</evidence>
<reference evidence="2 3" key="1">
    <citation type="submission" date="2014-02" db="EMBL/GenBank/DDBJ databases">
        <title>Whole genome sequence of Sphingobium chlorophenolicum NBRC 16172.</title>
        <authorList>
            <person name="Gan H.M."/>
            <person name="Gan H.Y."/>
            <person name="Chew T.H."/>
            <person name="Savka M.A."/>
        </authorList>
    </citation>
    <scope>NUCLEOTIDE SEQUENCE [LARGE SCALE GENOMIC DNA]</scope>
    <source>
        <strain evidence="2 3">NBRC 16172</strain>
    </source>
</reference>
<evidence type="ECO:0000313" key="3">
    <source>
        <dbReference type="Proteomes" id="UP000028411"/>
    </source>
</evidence>
<dbReference type="eggNOG" id="ENOG5031AWW">
    <property type="taxonomic scope" value="Bacteria"/>
</dbReference>
<organism evidence="2 3">
    <name type="scientific">Sphingobium chlorophenolicum</name>
    <dbReference type="NCBI Taxonomy" id="46429"/>
    <lineage>
        <taxon>Bacteria</taxon>
        <taxon>Pseudomonadati</taxon>
        <taxon>Pseudomonadota</taxon>
        <taxon>Alphaproteobacteria</taxon>
        <taxon>Sphingomonadales</taxon>
        <taxon>Sphingomonadaceae</taxon>
        <taxon>Sphingobium</taxon>
    </lineage>
</organism>
<evidence type="ECO:0000313" key="2">
    <source>
        <dbReference type="EMBL" id="KEQ55138.1"/>
    </source>
</evidence>
<sequence length="174" mass="19267">MKRSEFIGEFDLDAVLTELSVDLDIRVTRRMLAGACIGSNPEDAYLSARELRESLEWIHEGENEGKVKLTTILSTACDDFQRCLYYCVAGKGVVTMLDDLVWLEKLLEARGRIAGHIYRNKLPVKPLVNPYVAAEPDGPLGRFDPAFAIGASWSHDPGPDYDSDDRGPGPKLKG</sequence>
<proteinExistence type="predicted"/>
<name>A0A081RIW5_SPHCR</name>
<accession>A0A081RIW5</accession>
<dbReference type="EMBL" id="JFHR01000003">
    <property type="protein sequence ID" value="KEQ55138.1"/>
    <property type="molecule type" value="Genomic_DNA"/>
</dbReference>
<comment type="caution">
    <text evidence="2">The sequence shown here is derived from an EMBL/GenBank/DDBJ whole genome shotgun (WGS) entry which is preliminary data.</text>
</comment>
<feature type="region of interest" description="Disordered" evidence="1">
    <location>
        <begin position="151"/>
        <end position="174"/>
    </location>
</feature>
<dbReference type="PATRIC" id="fig|46429.4.peg.669"/>
<dbReference type="AlphaFoldDB" id="A0A081RIW5"/>
<protein>
    <submittedName>
        <fullName evidence="2">Uncharacterized protein</fullName>
    </submittedName>
</protein>
<dbReference type="Proteomes" id="UP000028411">
    <property type="component" value="Unassembled WGS sequence"/>
</dbReference>
<gene>
    <name evidence="2" type="ORF">BV95_00687</name>
</gene>